<keyword evidence="3" id="KW-1003">Cell membrane</keyword>
<comment type="similarity">
    <text evidence="7">Belongs to the binding-protein-dependent transport system permease family.</text>
</comment>
<dbReference type="GO" id="GO:0005886">
    <property type="term" value="C:plasma membrane"/>
    <property type="evidence" value="ECO:0007669"/>
    <property type="project" value="UniProtKB-SubCell"/>
</dbReference>
<accession>A0A1H1U4U4</accession>
<dbReference type="OrthoDB" id="9794684at2"/>
<protein>
    <submittedName>
        <fullName evidence="10">Carbohydrate ABC transporter membrane protein 2, CUT1 family</fullName>
    </submittedName>
</protein>
<keyword evidence="5 7" id="KW-1133">Transmembrane helix</keyword>
<feature type="transmembrane region" description="Helical" evidence="7">
    <location>
        <begin position="163"/>
        <end position="186"/>
    </location>
</feature>
<name>A0A1H1U4U4_9ACTN</name>
<dbReference type="PROSITE" id="PS50928">
    <property type="entry name" value="ABC_TM1"/>
    <property type="match status" value="1"/>
</dbReference>
<dbReference type="AlphaFoldDB" id="A0A1H1U4U4"/>
<feature type="transmembrane region" description="Helical" evidence="7">
    <location>
        <begin position="94"/>
        <end position="119"/>
    </location>
</feature>
<keyword evidence="4 7" id="KW-0812">Transmembrane</keyword>
<dbReference type="InterPro" id="IPR035906">
    <property type="entry name" value="MetI-like_sf"/>
</dbReference>
<gene>
    <name evidence="10" type="ORF">SAMN04489812_2638</name>
</gene>
<dbReference type="InterPro" id="IPR000515">
    <property type="entry name" value="MetI-like"/>
</dbReference>
<dbReference type="CDD" id="cd06261">
    <property type="entry name" value="TM_PBP2"/>
    <property type="match status" value="1"/>
</dbReference>
<keyword evidence="6 7" id="KW-0472">Membrane</keyword>
<sequence>MTTTLAEHDRPTALSQPSEPHLRRRSRRLGRIRLAVLGLVLLPITLAWVYPFVWMVSASVKDNSEIFAGLNPFTSVVRLDNYVRAWQQAHVGQYFLNTVLVTAGSIVITLFAVSTIGYVLGRYRFPGKTIIIGLFAAAVFLPEGYTIIPIFDLLKSLHLSSSLVGLTLAESGGAHVIAILLFTAYFRQLPAELEESAKVDGAGFVRTFLMIYLPLAKPVIATVTILQFMHAWNDFLLPLVMTLSRPELRTLSVGIYAFQGDNFTDWSGMAAAATISLLPIIVLFLVLQRYFVEGIAGAVKQ</sequence>
<evidence type="ECO:0000313" key="11">
    <source>
        <dbReference type="Proteomes" id="UP000199103"/>
    </source>
</evidence>
<evidence type="ECO:0000256" key="1">
    <source>
        <dbReference type="ARBA" id="ARBA00004651"/>
    </source>
</evidence>
<evidence type="ECO:0000256" key="4">
    <source>
        <dbReference type="ARBA" id="ARBA00022692"/>
    </source>
</evidence>
<dbReference type="Proteomes" id="UP000199103">
    <property type="component" value="Chromosome I"/>
</dbReference>
<feature type="compositionally biased region" description="Basic and acidic residues" evidence="8">
    <location>
        <begin position="1"/>
        <end position="11"/>
    </location>
</feature>
<dbReference type="PANTHER" id="PTHR43744">
    <property type="entry name" value="ABC TRANSPORTER PERMEASE PROTEIN MG189-RELATED-RELATED"/>
    <property type="match status" value="1"/>
</dbReference>
<evidence type="ECO:0000256" key="7">
    <source>
        <dbReference type="RuleBase" id="RU363032"/>
    </source>
</evidence>
<evidence type="ECO:0000259" key="9">
    <source>
        <dbReference type="PROSITE" id="PS50928"/>
    </source>
</evidence>
<evidence type="ECO:0000256" key="2">
    <source>
        <dbReference type="ARBA" id="ARBA00022448"/>
    </source>
</evidence>
<dbReference type="Gene3D" id="1.10.3720.10">
    <property type="entry name" value="MetI-like"/>
    <property type="match status" value="1"/>
</dbReference>
<feature type="transmembrane region" description="Helical" evidence="7">
    <location>
        <begin position="131"/>
        <end position="151"/>
    </location>
</feature>
<dbReference type="SUPFAM" id="SSF161098">
    <property type="entry name" value="MetI-like"/>
    <property type="match status" value="1"/>
</dbReference>
<dbReference type="STRING" id="630515.SAMN04489812_2638"/>
<evidence type="ECO:0000256" key="3">
    <source>
        <dbReference type="ARBA" id="ARBA00022475"/>
    </source>
</evidence>
<feature type="region of interest" description="Disordered" evidence="8">
    <location>
        <begin position="1"/>
        <end position="20"/>
    </location>
</feature>
<feature type="transmembrane region" description="Helical" evidence="7">
    <location>
        <begin position="266"/>
        <end position="287"/>
    </location>
</feature>
<evidence type="ECO:0000313" key="10">
    <source>
        <dbReference type="EMBL" id="SDS67444.1"/>
    </source>
</evidence>
<proteinExistence type="inferred from homology"/>
<evidence type="ECO:0000256" key="8">
    <source>
        <dbReference type="SAM" id="MobiDB-lite"/>
    </source>
</evidence>
<dbReference type="GO" id="GO:0055085">
    <property type="term" value="P:transmembrane transport"/>
    <property type="evidence" value="ECO:0007669"/>
    <property type="project" value="InterPro"/>
</dbReference>
<comment type="subcellular location">
    <subcellularLocation>
        <location evidence="1 7">Cell membrane</location>
        <topology evidence="1 7">Multi-pass membrane protein</topology>
    </subcellularLocation>
</comment>
<feature type="transmembrane region" description="Helical" evidence="7">
    <location>
        <begin position="207"/>
        <end position="229"/>
    </location>
</feature>
<feature type="transmembrane region" description="Helical" evidence="7">
    <location>
        <begin position="32"/>
        <end position="53"/>
    </location>
</feature>
<feature type="domain" description="ABC transmembrane type-1" evidence="9">
    <location>
        <begin position="95"/>
        <end position="287"/>
    </location>
</feature>
<dbReference type="EMBL" id="LT629772">
    <property type="protein sequence ID" value="SDS67444.1"/>
    <property type="molecule type" value="Genomic_DNA"/>
</dbReference>
<organism evidence="10 11">
    <name type="scientific">Microlunatus soli</name>
    <dbReference type="NCBI Taxonomy" id="630515"/>
    <lineage>
        <taxon>Bacteria</taxon>
        <taxon>Bacillati</taxon>
        <taxon>Actinomycetota</taxon>
        <taxon>Actinomycetes</taxon>
        <taxon>Propionibacteriales</taxon>
        <taxon>Propionibacteriaceae</taxon>
        <taxon>Microlunatus</taxon>
    </lineage>
</organism>
<reference evidence="10 11" key="1">
    <citation type="submission" date="2016-10" db="EMBL/GenBank/DDBJ databases">
        <authorList>
            <person name="de Groot N.N."/>
        </authorList>
    </citation>
    <scope>NUCLEOTIDE SEQUENCE [LARGE SCALE GENOMIC DNA]</scope>
    <source>
        <strain evidence="10 11">DSM 21800</strain>
    </source>
</reference>
<evidence type="ECO:0000256" key="6">
    <source>
        <dbReference type="ARBA" id="ARBA00023136"/>
    </source>
</evidence>
<dbReference type="RefSeq" id="WP_091525452.1">
    <property type="nucleotide sequence ID" value="NZ_LT629772.1"/>
</dbReference>
<keyword evidence="11" id="KW-1185">Reference proteome</keyword>
<keyword evidence="2 7" id="KW-0813">Transport</keyword>
<evidence type="ECO:0000256" key="5">
    <source>
        <dbReference type="ARBA" id="ARBA00022989"/>
    </source>
</evidence>
<dbReference type="PANTHER" id="PTHR43744:SF3">
    <property type="entry name" value="LACTOSE TRANSPORT SYSTEM PERMEASE PROTEIN LACG"/>
    <property type="match status" value="1"/>
</dbReference>
<dbReference type="Pfam" id="PF00528">
    <property type="entry name" value="BPD_transp_1"/>
    <property type="match status" value="1"/>
</dbReference>